<evidence type="ECO:0000313" key="1">
    <source>
        <dbReference type="EMBL" id="PNH99414.1"/>
    </source>
</evidence>
<evidence type="ECO:0000313" key="2">
    <source>
        <dbReference type="EMBL" id="PNI03316.1"/>
    </source>
</evidence>
<dbReference type="SUPFAM" id="SSF57783">
    <property type="entry name" value="Zinc beta-ribbon"/>
    <property type="match status" value="1"/>
</dbReference>
<dbReference type="EMBL" id="POSK01000012">
    <property type="protein sequence ID" value="PNI03316.1"/>
    <property type="molecule type" value="Genomic_DNA"/>
</dbReference>
<dbReference type="GO" id="GO:0003743">
    <property type="term" value="F:translation initiation factor activity"/>
    <property type="evidence" value="ECO:0007669"/>
    <property type="project" value="UniProtKB-KW"/>
</dbReference>
<dbReference type="EMBL" id="POSM01000029">
    <property type="protein sequence ID" value="PNH99414.1"/>
    <property type="molecule type" value="Genomic_DNA"/>
</dbReference>
<dbReference type="Proteomes" id="UP000236547">
    <property type="component" value="Unassembled WGS sequence"/>
</dbReference>
<gene>
    <name evidence="2" type="ORF">C1N32_17130</name>
    <name evidence="1" type="ORF">C1O25_17045</name>
</gene>
<accession>A0A2J8HMC6</accession>
<dbReference type="AlphaFoldDB" id="A0A2J8HMC6"/>
<dbReference type="OrthoDB" id="5906210at2"/>
<organism evidence="2 3">
    <name type="scientific">Vibrio diazotrophicus</name>
    <dbReference type="NCBI Taxonomy" id="685"/>
    <lineage>
        <taxon>Bacteria</taxon>
        <taxon>Pseudomonadati</taxon>
        <taxon>Pseudomonadota</taxon>
        <taxon>Gammaproteobacteria</taxon>
        <taxon>Vibrionales</taxon>
        <taxon>Vibrionaceae</taxon>
        <taxon>Vibrio</taxon>
    </lineage>
</organism>
<dbReference type="Proteomes" id="UP000236449">
    <property type="component" value="Unassembled WGS sequence"/>
</dbReference>
<sequence length="62" mass="7003">MKMIECCPLCQSDEYMLSESGEKFLCGKCGFHTEELSNIEPTILATNLVLTPYIHVPENTLH</sequence>
<protein>
    <submittedName>
        <fullName evidence="2">Transcription initiation factor TFIIIB</fullName>
    </submittedName>
</protein>
<evidence type="ECO:0000313" key="4">
    <source>
        <dbReference type="Proteomes" id="UP000236547"/>
    </source>
</evidence>
<proteinExistence type="predicted"/>
<name>A0A2J8HMC6_VIBDI</name>
<evidence type="ECO:0000313" key="3">
    <source>
        <dbReference type="Proteomes" id="UP000236449"/>
    </source>
</evidence>
<keyword evidence="2" id="KW-0648">Protein biosynthesis</keyword>
<keyword evidence="2" id="KW-0396">Initiation factor</keyword>
<reference evidence="3 4" key="1">
    <citation type="submission" date="2018-01" db="EMBL/GenBank/DDBJ databases">
        <title>Draft genome sequences of six Vibrio diazotrophicus strains isolated from deep-sea sediments of the Baltic Sea.</title>
        <authorList>
            <person name="Castillo D."/>
            <person name="Vandieken V."/>
            <person name="Chiang O."/>
            <person name="Middelboe M."/>
        </authorList>
    </citation>
    <scope>NUCLEOTIDE SEQUENCE [LARGE SCALE GENOMIC DNA]</scope>
    <source>
        <strain evidence="2 3">60.27F</strain>
        <strain evidence="1 4">65.10M</strain>
    </source>
</reference>
<keyword evidence="4" id="KW-1185">Reference proteome</keyword>
<comment type="caution">
    <text evidence="2">The sequence shown here is derived from an EMBL/GenBank/DDBJ whole genome shotgun (WGS) entry which is preliminary data.</text>
</comment>